<sequence>MPTTTSPRPLPLSAELVEDLTARTAAAFPAVVDDLVDLVRIPSVSAPAFDQAHVVASAEAVAVLLRDVGLDVEILSVPGGAPAVVAHHDAGDGAPHVVLYAHHDVQPPGEGWTSPAFEPTRVGERLVGRGAADDKAGVMAHVGALRVLRERFGDDLPVSVTVFVEGEEEIGSPTFGDFLRTHGHRVAGDVIVVADSANWKVGTPALTTSLRGLVDLTVRLDVLDHAVHSGMFGGAVLDALTLMARLVTTLHDDDGAVAVAGLVHGTAADLDYPEEMYREEAGVLDGVRLAGRGSVQDRLWAQPAISLIGLDAPSVERASNTIAHTANAKISMRLAPGQDPMAAQEALIAHLEAHAPFGARLTITPGERGSAFLAPSDSPAMTLARSAFATAWGTDPVDVGMGGSIPFIADLLTLAPDAEILITGVEDPDSRAHSTDESVHLGELERAVLAEVLLLASLRH</sequence>
<keyword evidence="1" id="KW-0645">Protease</keyword>
<dbReference type="Gene3D" id="3.40.630.10">
    <property type="entry name" value="Zn peptidases"/>
    <property type="match status" value="1"/>
</dbReference>
<name>A0A4Z1DZ28_9MICO</name>
<dbReference type="NCBIfam" id="NF005914">
    <property type="entry name" value="PRK07907.1"/>
    <property type="match status" value="1"/>
</dbReference>
<feature type="domain" description="Peptidase M20 dimerisation" evidence="4">
    <location>
        <begin position="210"/>
        <end position="356"/>
    </location>
</feature>
<dbReference type="InterPro" id="IPR051458">
    <property type="entry name" value="Cyt/Met_Dipeptidase"/>
</dbReference>
<evidence type="ECO:0000313" key="5">
    <source>
        <dbReference type="EMBL" id="TGO04854.1"/>
    </source>
</evidence>
<proteinExistence type="predicted"/>
<dbReference type="RefSeq" id="WP_135850385.1">
    <property type="nucleotide sequence ID" value="NZ_RHPJ01000003.1"/>
</dbReference>
<dbReference type="OrthoDB" id="9761532at2"/>
<dbReference type="Pfam" id="PF07687">
    <property type="entry name" value="M20_dimer"/>
    <property type="match status" value="1"/>
</dbReference>
<dbReference type="Proteomes" id="UP000297318">
    <property type="component" value="Unassembled WGS sequence"/>
</dbReference>
<reference evidence="5 6" key="1">
    <citation type="submission" date="2018-11" db="EMBL/GenBank/DDBJ databases">
        <title>Complete genome sequencing of the Actinobacteria Serinibacter sp. K3-2.</title>
        <authorList>
            <person name="Rakitin A.L."/>
            <person name="Beletsky A.V."/>
            <person name="Mardanov A.V."/>
            <person name="Ravin N.V."/>
            <person name="Gromova A.S."/>
            <person name="Filippova S.N."/>
            <person name="Gal'Chenko V.F."/>
        </authorList>
    </citation>
    <scope>NUCLEOTIDE SEQUENCE [LARGE SCALE GENOMIC DNA]</scope>
    <source>
        <strain evidence="5 6">K3-2</strain>
    </source>
</reference>
<protein>
    <submittedName>
        <fullName evidence="5">Peptidase M20</fullName>
    </submittedName>
</protein>
<dbReference type="Gene3D" id="3.30.70.360">
    <property type="match status" value="1"/>
</dbReference>
<evidence type="ECO:0000256" key="1">
    <source>
        <dbReference type="ARBA" id="ARBA00022670"/>
    </source>
</evidence>
<evidence type="ECO:0000259" key="4">
    <source>
        <dbReference type="Pfam" id="PF07687"/>
    </source>
</evidence>
<dbReference type="PANTHER" id="PTHR43270:SF12">
    <property type="entry name" value="SUCCINYL-DIAMINOPIMELATE DESUCCINYLASE"/>
    <property type="match status" value="1"/>
</dbReference>
<dbReference type="PANTHER" id="PTHR43270">
    <property type="entry name" value="BETA-ALA-HIS DIPEPTIDASE"/>
    <property type="match status" value="1"/>
</dbReference>
<dbReference type="Pfam" id="PF01546">
    <property type="entry name" value="Peptidase_M20"/>
    <property type="match status" value="1"/>
</dbReference>
<evidence type="ECO:0000313" key="6">
    <source>
        <dbReference type="Proteomes" id="UP000297318"/>
    </source>
</evidence>
<dbReference type="GO" id="GO:0046872">
    <property type="term" value="F:metal ion binding"/>
    <property type="evidence" value="ECO:0007669"/>
    <property type="project" value="UniProtKB-KW"/>
</dbReference>
<keyword evidence="2" id="KW-0479">Metal-binding</keyword>
<keyword evidence="6" id="KW-1185">Reference proteome</keyword>
<dbReference type="GO" id="GO:0008233">
    <property type="term" value="F:peptidase activity"/>
    <property type="evidence" value="ECO:0007669"/>
    <property type="project" value="UniProtKB-KW"/>
</dbReference>
<keyword evidence="3" id="KW-0378">Hydrolase</keyword>
<dbReference type="InterPro" id="IPR002933">
    <property type="entry name" value="Peptidase_M20"/>
</dbReference>
<comment type="caution">
    <text evidence="5">The sequence shown here is derived from an EMBL/GenBank/DDBJ whole genome shotgun (WGS) entry which is preliminary data.</text>
</comment>
<evidence type="ECO:0000256" key="3">
    <source>
        <dbReference type="ARBA" id="ARBA00022801"/>
    </source>
</evidence>
<gene>
    <name evidence="5" type="ORF">SERN_2447</name>
</gene>
<dbReference type="GO" id="GO:0006508">
    <property type="term" value="P:proteolysis"/>
    <property type="evidence" value="ECO:0007669"/>
    <property type="project" value="UniProtKB-KW"/>
</dbReference>
<dbReference type="AlphaFoldDB" id="A0A4Z1DZ28"/>
<accession>A0A4Z1DZ28</accession>
<dbReference type="SUPFAM" id="SSF53187">
    <property type="entry name" value="Zn-dependent exopeptidases"/>
    <property type="match status" value="1"/>
</dbReference>
<dbReference type="InterPro" id="IPR011650">
    <property type="entry name" value="Peptidase_M20_dimer"/>
</dbReference>
<dbReference type="EMBL" id="RHPJ01000003">
    <property type="protein sequence ID" value="TGO04854.1"/>
    <property type="molecule type" value="Genomic_DNA"/>
</dbReference>
<evidence type="ECO:0000256" key="2">
    <source>
        <dbReference type="ARBA" id="ARBA00022723"/>
    </source>
</evidence>
<organism evidence="5 6">
    <name type="scientific">Serinibacter arcticus</name>
    <dbReference type="NCBI Taxonomy" id="1655435"/>
    <lineage>
        <taxon>Bacteria</taxon>
        <taxon>Bacillati</taxon>
        <taxon>Actinomycetota</taxon>
        <taxon>Actinomycetes</taxon>
        <taxon>Micrococcales</taxon>
        <taxon>Beutenbergiaceae</taxon>
        <taxon>Serinibacter</taxon>
    </lineage>
</organism>